<accession>A0ABN3D5G0</accession>
<organism evidence="1 2">
    <name type="scientific">Nonomuraea monospora</name>
    <dbReference type="NCBI Taxonomy" id="568818"/>
    <lineage>
        <taxon>Bacteria</taxon>
        <taxon>Bacillati</taxon>
        <taxon>Actinomycetota</taxon>
        <taxon>Actinomycetes</taxon>
        <taxon>Streptosporangiales</taxon>
        <taxon>Streptosporangiaceae</taxon>
        <taxon>Nonomuraea</taxon>
    </lineage>
</organism>
<reference evidence="1 2" key="1">
    <citation type="journal article" date="2019" name="Int. J. Syst. Evol. Microbiol.">
        <title>The Global Catalogue of Microorganisms (GCM) 10K type strain sequencing project: providing services to taxonomists for standard genome sequencing and annotation.</title>
        <authorList>
            <consortium name="The Broad Institute Genomics Platform"/>
            <consortium name="The Broad Institute Genome Sequencing Center for Infectious Disease"/>
            <person name="Wu L."/>
            <person name="Ma J."/>
        </authorList>
    </citation>
    <scope>NUCLEOTIDE SEQUENCE [LARGE SCALE GENOMIC DNA]</scope>
    <source>
        <strain evidence="1 2">JCM 16114</strain>
    </source>
</reference>
<evidence type="ECO:0000313" key="1">
    <source>
        <dbReference type="EMBL" id="GAA2220280.1"/>
    </source>
</evidence>
<dbReference type="Proteomes" id="UP001499843">
    <property type="component" value="Unassembled WGS sequence"/>
</dbReference>
<name>A0ABN3D5G0_9ACTN</name>
<sequence>MVLEMDPIKVTCPEWCTESHVETTGWVLHRAELRTVNLRLEGVRLDYTPTLFLELMQQDPGETGPVIRLRIGERRIADLKPNEALSAACALSMAFELSPLAAR</sequence>
<proteinExistence type="predicted"/>
<gene>
    <name evidence="1" type="ORF">GCM10009850_122140</name>
</gene>
<keyword evidence="2" id="KW-1185">Reference proteome</keyword>
<dbReference type="Pfam" id="PF21848">
    <property type="entry name" value="DUF6907"/>
    <property type="match status" value="1"/>
</dbReference>
<protein>
    <submittedName>
        <fullName evidence="1">Uncharacterized protein</fullName>
    </submittedName>
</protein>
<comment type="caution">
    <text evidence="1">The sequence shown here is derived from an EMBL/GenBank/DDBJ whole genome shotgun (WGS) entry which is preliminary data.</text>
</comment>
<dbReference type="InterPro" id="IPR054202">
    <property type="entry name" value="DUF6907"/>
</dbReference>
<dbReference type="EMBL" id="BAAAQX010000085">
    <property type="protein sequence ID" value="GAA2220280.1"/>
    <property type="molecule type" value="Genomic_DNA"/>
</dbReference>
<evidence type="ECO:0000313" key="2">
    <source>
        <dbReference type="Proteomes" id="UP001499843"/>
    </source>
</evidence>